<name>A0AAV5JKP1_9ROSI</name>
<accession>A0AAV5JKP1</accession>
<evidence type="ECO:0000313" key="1">
    <source>
        <dbReference type="EMBL" id="GKV11939.1"/>
    </source>
</evidence>
<dbReference type="Proteomes" id="UP001054252">
    <property type="component" value="Unassembled WGS sequence"/>
</dbReference>
<sequence length="49" mass="5731">MPPAITGYKLPFFLWPRESPLIFSRRLFPIPPAPALLAEHFWSLIVLWP</sequence>
<proteinExistence type="predicted"/>
<reference evidence="1 2" key="1">
    <citation type="journal article" date="2021" name="Commun. Biol.">
        <title>The genome of Shorea leprosula (Dipterocarpaceae) highlights the ecological relevance of drought in aseasonal tropical rainforests.</title>
        <authorList>
            <person name="Ng K.K.S."/>
            <person name="Kobayashi M.J."/>
            <person name="Fawcett J.A."/>
            <person name="Hatakeyama M."/>
            <person name="Paape T."/>
            <person name="Ng C.H."/>
            <person name="Ang C.C."/>
            <person name="Tnah L.H."/>
            <person name="Lee C.T."/>
            <person name="Nishiyama T."/>
            <person name="Sese J."/>
            <person name="O'Brien M.J."/>
            <person name="Copetti D."/>
            <person name="Mohd Noor M.I."/>
            <person name="Ong R.C."/>
            <person name="Putra M."/>
            <person name="Sireger I.Z."/>
            <person name="Indrioko S."/>
            <person name="Kosugi Y."/>
            <person name="Izuno A."/>
            <person name="Isagi Y."/>
            <person name="Lee S.L."/>
            <person name="Shimizu K.K."/>
        </authorList>
    </citation>
    <scope>NUCLEOTIDE SEQUENCE [LARGE SCALE GENOMIC DNA]</scope>
    <source>
        <strain evidence="1">214</strain>
    </source>
</reference>
<evidence type="ECO:0000313" key="2">
    <source>
        <dbReference type="Proteomes" id="UP001054252"/>
    </source>
</evidence>
<dbReference type="EMBL" id="BPVZ01000035">
    <property type="protein sequence ID" value="GKV11939.1"/>
    <property type="molecule type" value="Genomic_DNA"/>
</dbReference>
<comment type="caution">
    <text evidence="1">The sequence shown here is derived from an EMBL/GenBank/DDBJ whole genome shotgun (WGS) entry which is preliminary data.</text>
</comment>
<protein>
    <submittedName>
        <fullName evidence="1">Uncharacterized protein</fullName>
    </submittedName>
</protein>
<gene>
    <name evidence="1" type="ORF">SLEP1_g23151</name>
</gene>
<dbReference type="AlphaFoldDB" id="A0AAV5JKP1"/>
<keyword evidence="2" id="KW-1185">Reference proteome</keyword>
<organism evidence="1 2">
    <name type="scientific">Rubroshorea leprosula</name>
    <dbReference type="NCBI Taxonomy" id="152421"/>
    <lineage>
        <taxon>Eukaryota</taxon>
        <taxon>Viridiplantae</taxon>
        <taxon>Streptophyta</taxon>
        <taxon>Embryophyta</taxon>
        <taxon>Tracheophyta</taxon>
        <taxon>Spermatophyta</taxon>
        <taxon>Magnoliopsida</taxon>
        <taxon>eudicotyledons</taxon>
        <taxon>Gunneridae</taxon>
        <taxon>Pentapetalae</taxon>
        <taxon>rosids</taxon>
        <taxon>malvids</taxon>
        <taxon>Malvales</taxon>
        <taxon>Dipterocarpaceae</taxon>
        <taxon>Rubroshorea</taxon>
    </lineage>
</organism>